<dbReference type="AlphaFoldDB" id="A0A2P2CJG5"/>
<protein>
    <submittedName>
        <fullName evidence="1">Uncharacterized protein</fullName>
    </submittedName>
</protein>
<accession>A0A2P2CJG5</accession>
<dbReference type="EMBL" id="CZKB01000027">
    <property type="protein sequence ID" value="CUR62103.1"/>
    <property type="molecule type" value="Genomic_DNA"/>
</dbReference>
<sequence>MQVTPEDLCGLADTCLAESRELNTSWSGQAAALQVDAGAAGNSSGGPGFVAAHTAALDAGDVAIGRLAAVLEADMDDLYSCAFDISAQDEEAARVSRATAGEVSDNPLLRMILGVK</sequence>
<organism evidence="1">
    <name type="scientific">metagenome</name>
    <dbReference type="NCBI Taxonomy" id="256318"/>
    <lineage>
        <taxon>unclassified sequences</taxon>
        <taxon>metagenomes</taxon>
    </lineage>
</organism>
<reference evidence="1" key="1">
    <citation type="submission" date="2015-08" db="EMBL/GenBank/DDBJ databases">
        <authorList>
            <person name="Babu N.S."/>
            <person name="Beckwith C.J."/>
            <person name="Beseler K.G."/>
            <person name="Brison A."/>
            <person name="Carone J.V."/>
            <person name="Caskin T.P."/>
            <person name="Diamond M."/>
            <person name="Durham M.E."/>
            <person name="Foxe J.M."/>
            <person name="Go M."/>
            <person name="Henderson B.A."/>
            <person name="Jones I.B."/>
            <person name="McGettigan J.A."/>
            <person name="Micheletti S.J."/>
            <person name="Nasrallah M.E."/>
            <person name="Ortiz D."/>
            <person name="Piller C.R."/>
            <person name="Privatt S.R."/>
            <person name="Schneider S.L."/>
            <person name="Sharp S."/>
            <person name="Smith T.C."/>
            <person name="Stanton J.D."/>
            <person name="Ullery H.E."/>
            <person name="Wilson R.J."/>
            <person name="Serrano M.G."/>
            <person name="Buck G."/>
            <person name="Lee V."/>
            <person name="Wang Y."/>
            <person name="Carvalho R."/>
            <person name="Voegtly L."/>
            <person name="Shi R."/>
            <person name="Duckworth R."/>
            <person name="Johnson A."/>
            <person name="Loviza R."/>
            <person name="Walstead R."/>
            <person name="Shah Z."/>
            <person name="Kiflezghi M."/>
            <person name="Wade K."/>
            <person name="Ball S.L."/>
            <person name="Bradley K.W."/>
            <person name="Asai D.J."/>
            <person name="Bowman C.A."/>
            <person name="Russell D.A."/>
            <person name="Pope W.H."/>
            <person name="Jacobs-Sera D."/>
            <person name="Hendrix R.W."/>
            <person name="Hatfull G.F."/>
        </authorList>
    </citation>
    <scope>NUCLEOTIDE SEQUENCE</scope>
</reference>
<gene>
    <name evidence="1" type="ORF">NOCA170049</name>
</gene>
<proteinExistence type="predicted"/>
<name>A0A2P2CJG5_9ZZZZ</name>
<evidence type="ECO:0000313" key="1">
    <source>
        <dbReference type="EMBL" id="CUR62103.1"/>
    </source>
</evidence>